<dbReference type="AlphaFoldDB" id="A0A069CTN3"/>
<protein>
    <submittedName>
        <fullName evidence="1">Uncharacterized protein</fullName>
    </submittedName>
</protein>
<sequence length="107" mass="12542">MTAYNNVGDVLMNAEIFFKTMNNEIMSIHMFTNGLQKKNHLSMTRSTVVVTLNQYKSFKYSKQNSAHLIGCSQIFYQITFDLLRYLKFIKKFEDSEHLKKVMSINSL</sequence>
<accession>A0A069CTN3</accession>
<proteinExistence type="predicted"/>
<reference evidence="2" key="1">
    <citation type="journal article" date="2014" name="Genome Announc.">
        <title>Draft genome sequence of Weissella oryzae SG25T, isolated from fermented rice grains.</title>
        <authorList>
            <person name="Tanizawa Y."/>
            <person name="Fujisawa T."/>
            <person name="Mochizuki T."/>
            <person name="Kaminuma E."/>
            <person name="Suzuki Y."/>
            <person name="Nakamura Y."/>
            <person name="Tohno M."/>
        </authorList>
    </citation>
    <scope>NUCLEOTIDE SEQUENCE [LARGE SCALE GENOMIC DNA]</scope>
    <source>
        <strain evidence="2">DSM 25784 / JCM 18191 / LMG 30913 / SG25</strain>
    </source>
</reference>
<name>A0A069CTN3_WEIOS</name>
<evidence type="ECO:0000313" key="2">
    <source>
        <dbReference type="Proteomes" id="UP000030643"/>
    </source>
</evidence>
<dbReference type="EMBL" id="DF820491">
    <property type="protein sequence ID" value="GAK31170.1"/>
    <property type="molecule type" value="Genomic_DNA"/>
</dbReference>
<evidence type="ECO:0000313" key="1">
    <source>
        <dbReference type="EMBL" id="GAK31170.1"/>
    </source>
</evidence>
<keyword evidence="2" id="KW-1185">Reference proteome</keyword>
<dbReference type="Proteomes" id="UP000030643">
    <property type="component" value="Unassembled WGS sequence"/>
</dbReference>
<organism evidence="1 2">
    <name type="scientific">Weissella oryzae (strain DSM 25784 / JCM 18191 / LMG 30913 / SG25)</name>
    <dbReference type="NCBI Taxonomy" id="1329250"/>
    <lineage>
        <taxon>Bacteria</taxon>
        <taxon>Bacillati</taxon>
        <taxon>Bacillota</taxon>
        <taxon>Bacilli</taxon>
        <taxon>Lactobacillales</taxon>
        <taxon>Lactobacillaceae</taxon>
        <taxon>Weissella</taxon>
    </lineage>
</organism>
<gene>
    <name evidence="1" type="ORF">WOSG25_080020</name>
</gene>